<name>A0A1H2A809_9ACTN</name>
<dbReference type="Pfam" id="PF03483">
    <property type="entry name" value="B3_4"/>
    <property type="match status" value="1"/>
</dbReference>
<dbReference type="Proteomes" id="UP000199103">
    <property type="component" value="Chromosome I"/>
</dbReference>
<dbReference type="PANTHER" id="PTHR39209:SF2">
    <property type="entry name" value="CYTOPLASMIC PROTEIN"/>
    <property type="match status" value="1"/>
</dbReference>
<sequence>MSTFGHEPAVWQRFPALAVGVLWAAGVSGHPGTDSDFEAELARIVRDGEVAAAGRLSRSANHSESGLTSIAAWRRVYADLGYKPTQYRCAAESLLRRIRQQGTLPRVHPLVDVCNAASAAHAIPVAVLDRDRIVGDLRVGFATGAERYRTFDGTEERPRPGEVIYRDSAGSAHARRWVNRQSATSAVGPGTGAVLIVAEAVHASAAADVGKLIMELRTQLELLWATDCAVALPTANDPIVQLNAGGFIP</sequence>
<protein>
    <submittedName>
        <fullName evidence="2">B3/B4 domain-containing protein (DNA/RNA-binding domain of Phe-tRNA-synthetase)</fullName>
    </submittedName>
</protein>
<dbReference type="InterPro" id="IPR020825">
    <property type="entry name" value="Phe-tRNA_synthase-like_B3/B4"/>
</dbReference>
<keyword evidence="3" id="KW-1185">Reference proteome</keyword>
<dbReference type="RefSeq" id="WP_091530378.1">
    <property type="nucleotide sequence ID" value="NZ_LT629772.1"/>
</dbReference>
<dbReference type="Gene3D" id="3.50.40.10">
    <property type="entry name" value="Phenylalanyl-trna Synthetase, Chain B, domain 3"/>
    <property type="match status" value="1"/>
</dbReference>
<evidence type="ECO:0000259" key="1">
    <source>
        <dbReference type="SMART" id="SM00873"/>
    </source>
</evidence>
<dbReference type="SUPFAM" id="SSF56037">
    <property type="entry name" value="PheT/TilS domain"/>
    <property type="match status" value="1"/>
</dbReference>
<dbReference type="InterPro" id="IPR005146">
    <property type="entry name" value="B3/B4_tRNA-bd"/>
</dbReference>
<gene>
    <name evidence="2" type="ORF">SAMN04489812_5739</name>
</gene>
<dbReference type="GO" id="GO:0004826">
    <property type="term" value="F:phenylalanine-tRNA ligase activity"/>
    <property type="evidence" value="ECO:0007669"/>
    <property type="project" value="InterPro"/>
</dbReference>
<dbReference type="AlphaFoldDB" id="A0A1H2A809"/>
<dbReference type="SMART" id="SM00873">
    <property type="entry name" value="B3_4"/>
    <property type="match status" value="1"/>
</dbReference>
<dbReference type="PANTHER" id="PTHR39209">
    <property type="match status" value="1"/>
</dbReference>
<dbReference type="EMBL" id="LT629772">
    <property type="protein sequence ID" value="SDT42115.1"/>
    <property type="molecule type" value="Genomic_DNA"/>
</dbReference>
<dbReference type="GO" id="GO:0003723">
    <property type="term" value="F:RNA binding"/>
    <property type="evidence" value="ECO:0007669"/>
    <property type="project" value="InterPro"/>
</dbReference>
<dbReference type="OrthoDB" id="276580at2"/>
<reference evidence="2 3" key="1">
    <citation type="submission" date="2016-10" db="EMBL/GenBank/DDBJ databases">
        <authorList>
            <person name="de Groot N.N."/>
        </authorList>
    </citation>
    <scope>NUCLEOTIDE SEQUENCE [LARGE SCALE GENOMIC DNA]</scope>
    <source>
        <strain evidence="2 3">DSM 21800</strain>
    </source>
</reference>
<accession>A0A1H2A809</accession>
<evidence type="ECO:0000313" key="3">
    <source>
        <dbReference type="Proteomes" id="UP000199103"/>
    </source>
</evidence>
<organism evidence="2 3">
    <name type="scientific">Microlunatus soli</name>
    <dbReference type="NCBI Taxonomy" id="630515"/>
    <lineage>
        <taxon>Bacteria</taxon>
        <taxon>Bacillati</taxon>
        <taxon>Actinomycetota</taxon>
        <taxon>Actinomycetes</taxon>
        <taxon>Propionibacteriales</taxon>
        <taxon>Propionibacteriaceae</taxon>
        <taxon>Microlunatus</taxon>
    </lineage>
</organism>
<evidence type="ECO:0000313" key="2">
    <source>
        <dbReference type="EMBL" id="SDT42115.1"/>
    </source>
</evidence>
<dbReference type="STRING" id="630515.SAMN04489812_5739"/>
<proteinExistence type="predicted"/>
<feature type="domain" description="B3/B4 tRNA-binding" evidence="1">
    <location>
        <begin position="71"/>
        <end position="222"/>
    </location>
</feature>